<gene>
    <name evidence="3" type="ordered locus">Bd0294</name>
</gene>
<keyword evidence="3" id="KW-0378">Hydrolase</keyword>
<dbReference type="InterPro" id="IPR036663">
    <property type="entry name" value="Fumarylacetoacetase_C_sf"/>
</dbReference>
<evidence type="ECO:0000259" key="1">
    <source>
        <dbReference type="Pfam" id="PF01557"/>
    </source>
</evidence>
<evidence type="ECO:0000259" key="2">
    <source>
        <dbReference type="Pfam" id="PF18288"/>
    </source>
</evidence>
<name>Q6MR07_BDEBA</name>
<dbReference type="eggNOG" id="COG0179">
    <property type="taxonomic scope" value="Bacteria"/>
</dbReference>
<accession>Q6MR07</accession>
<dbReference type="InterPro" id="IPR011234">
    <property type="entry name" value="Fumarylacetoacetase-like_C"/>
</dbReference>
<evidence type="ECO:0000313" key="3">
    <source>
        <dbReference type="EMBL" id="CAE77951.1"/>
    </source>
</evidence>
<dbReference type="SUPFAM" id="SSF56529">
    <property type="entry name" value="FAH"/>
    <property type="match status" value="1"/>
</dbReference>
<dbReference type="Proteomes" id="UP000008080">
    <property type="component" value="Chromosome"/>
</dbReference>
<dbReference type="GO" id="GO:0016787">
    <property type="term" value="F:hydrolase activity"/>
    <property type="evidence" value="ECO:0007669"/>
    <property type="project" value="UniProtKB-KW"/>
</dbReference>
<dbReference type="GeneID" id="93011427"/>
<feature type="domain" description="Fumarylacetoacetase N-terminal" evidence="2">
    <location>
        <begin position="1"/>
        <end position="79"/>
    </location>
</feature>
<dbReference type="AlphaFoldDB" id="Q6MR07"/>
<dbReference type="STRING" id="264462.Bd0294"/>
<feature type="domain" description="Fumarylacetoacetase-like C-terminal" evidence="1">
    <location>
        <begin position="83"/>
        <end position="311"/>
    </location>
</feature>
<dbReference type="PANTHER" id="PTHR43211">
    <property type="entry name" value="FUMARYLACETOACETATE HYDROLASE"/>
    <property type="match status" value="1"/>
</dbReference>
<dbReference type="Pfam" id="PF01557">
    <property type="entry name" value="FAA_hydrolase"/>
    <property type="match status" value="1"/>
</dbReference>
<sequence>MKLGSLKSSQSMDGELCVISRDLKTAVKATAIAPSLREAMEKWSEKEASLKKLSDDLNAGKATGAFAVKEGDFHSALPRTWLFADGSAFIYHIKLVRMARKAPLPETLSTVPLMYQGECGQFLAPTEDIPQRDFAHGTDFEGEVGVVTDFVPMGVTPDEALKYIRLYVLINDVSLRGLIPEELAAGFGFFQSKPASALAPFAVTADELGEALKDGRIHLPLNVKYNGEFFGKANAGAMHFHFGQLIAHAAKTRNLAAGSVIGSGTVSNEDHANGSSCLAEKRMIEQIETGAIKTPFMKSGDTVEMEMFNAQGESIFGRIFQKVKAV</sequence>
<proteinExistence type="predicted"/>
<reference evidence="3 4" key="1">
    <citation type="journal article" date="2004" name="Science">
        <title>A predator unmasked: life cycle of Bdellovibrio bacteriovorus from a genomic perspective.</title>
        <authorList>
            <person name="Rendulic S."/>
            <person name="Jagtap P."/>
            <person name="Rosinus A."/>
            <person name="Eppinger M."/>
            <person name="Baar C."/>
            <person name="Lanz C."/>
            <person name="Keller H."/>
            <person name="Lambert C."/>
            <person name="Evans K.J."/>
            <person name="Goesmann A."/>
            <person name="Meyer F."/>
            <person name="Sockett R.E."/>
            <person name="Schuster S.C."/>
        </authorList>
    </citation>
    <scope>NUCLEOTIDE SEQUENCE [LARGE SCALE GENOMIC DNA]</scope>
    <source>
        <strain evidence="4">ATCC 15356 / DSM 50701 / NCIMB 9529 / HD100</strain>
    </source>
</reference>
<dbReference type="EMBL" id="BX842646">
    <property type="protein sequence ID" value="CAE77951.1"/>
    <property type="molecule type" value="Genomic_DNA"/>
</dbReference>
<dbReference type="PANTHER" id="PTHR43211:SF1">
    <property type="entry name" value="BLL6422 PROTEIN"/>
    <property type="match status" value="1"/>
</dbReference>
<dbReference type="InterPro" id="IPR041072">
    <property type="entry name" value="FAA_hydro_N"/>
</dbReference>
<organism evidence="3 4">
    <name type="scientific">Bdellovibrio bacteriovorus (strain ATCC 15356 / DSM 50701 / NCIMB 9529 / HD100)</name>
    <dbReference type="NCBI Taxonomy" id="264462"/>
    <lineage>
        <taxon>Bacteria</taxon>
        <taxon>Pseudomonadati</taxon>
        <taxon>Bdellovibrionota</taxon>
        <taxon>Bdellovibrionia</taxon>
        <taxon>Bdellovibrionales</taxon>
        <taxon>Pseudobdellovibrionaceae</taxon>
        <taxon>Bdellovibrio</taxon>
    </lineage>
</organism>
<keyword evidence="4" id="KW-1185">Reference proteome</keyword>
<dbReference type="Gene3D" id="3.90.850.10">
    <property type="entry name" value="Fumarylacetoacetase-like, C-terminal domain"/>
    <property type="match status" value="1"/>
</dbReference>
<dbReference type="Pfam" id="PF18288">
    <property type="entry name" value="FAA_hydro_N_2"/>
    <property type="match status" value="1"/>
</dbReference>
<dbReference type="RefSeq" id="WP_011162892.1">
    <property type="nucleotide sequence ID" value="NC_005363.1"/>
</dbReference>
<evidence type="ECO:0000313" key="4">
    <source>
        <dbReference type="Proteomes" id="UP000008080"/>
    </source>
</evidence>
<dbReference type="HOGENOM" id="CLU_050185_0_0_7"/>
<dbReference type="KEGG" id="bba:Bd0294"/>
<protein>
    <submittedName>
        <fullName evidence="3">Fumarylacetoacetate hydrolase family protein</fullName>
    </submittedName>
</protein>